<dbReference type="EMBL" id="ADBJ01000044">
    <property type="protein sequence ID" value="EFA76991.1"/>
    <property type="molecule type" value="Genomic_DNA"/>
</dbReference>
<comment type="caution">
    <text evidence="1">The sequence shown here is derived from an EMBL/GenBank/DDBJ whole genome shotgun (WGS) entry which is preliminary data.</text>
</comment>
<protein>
    <submittedName>
        <fullName evidence="1">Uncharacterized protein</fullName>
    </submittedName>
</protein>
<evidence type="ECO:0000313" key="1">
    <source>
        <dbReference type="EMBL" id="EFA76991.1"/>
    </source>
</evidence>
<dbReference type="InParanoid" id="D3BNP0"/>
<organism evidence="1 2">
    <name type="scientific">Heterostelium pallidum (strain ATCC 26659 / Pp 5 / PN500)</name>
    <name type="common">Cellular slime mold</name>
    <name type="synonym">Polysphondylium pallidum</name>
    <dbReference type="NCBI Taxonomy" id="670386"/>
    <lineage>
        <taxon>Eukaryota</taxon>
        <taxon>Amoebozoa</taxon>
        <taxon>Evosea</taxon>
        <taxon>Eumycetozoa</taxon>
        <taxon>Dictyostelia</taxon>
        <taxon>Acytosteliales</taxon>
        <taxon>Acytosteliaceae</taxon>
        <taxon>Heterostelium</taxon>
    </lineage>
</organism>
<accession>D3BNP0</accession>
<sequence length="64" mass="6962">MTAIDSELSVVVLPAAVPLASTTTSCDESNENTTIIVNKPFLLIKLKLCNYIINIDLKTPPINF</sequence>
<reference evidence="1 2" key="1">
    <citation type="journal article" date="2011" name="Genome Res.">
        <title>Phylogeny-wide analysis of social amoeba genomes highlights ancient origins for complex intercellular communication.</title>
        <authorList>
            <person name="Heidel A.J."/>
            <person name="Lawal H.M."/>
            <person name="Felder M."/>
            <person name="Schilde C."/>
            <person name="Helps N.R."/>
            <person name="Tunggal B."/>
            <person name="Rivero F."/>
            <person name="John U."/>
            <person name="Schleicher M."/>
            <person name="Eichinger L."/>
            <person name="Platzer M."/>
            <person name="Noegel A.A."/>
            <person name="Schaap P."/>
            <person name="Gloeckner G."/>
        </authorList>
    </citation>
    <scope>NUCLEOTIDE SEQUENCE [LARGE SCALE GENOMIC DNA]</scope>
    <source>
        <strain evidence="2">ATCC 26659 / Pp 5 / PN500</strain>
    </source>
</reference>
<name>D3BNP0_HETP5</name>
<proteinExistence type="predicted"/>
<dbReference type="AlphaFoldDB" id="D3BNP0"/>
<evidence type="ECO:0000313" key="2">
    <source>
        <dbReference type="Proteomes" id="UP000001396"/>
    </source>
</evidence>
<dbReference type="RefSeq" id="XP_020429122.1">
    <property type="nucleotide sequence ID" value="XM_020580535.1"/>
</dbReference>
<keyword evidence="2" id="KW-1185">Reference proteome</keyword>
<dbReference type="GeneID" id="31365217"/>
<gene>
    <name evidence="1" type="ORF">PPL_09743</name>
</gene>
<dbReference type="Proteomes" id="UP000001396">
    <property type="component" value="Unassembled WGS sequence"/>
</dbReference>